<dbReference type="EMBL" id="WIGM01000523">
    <property type="protein sequence ID" value="KAF6822919.1"/>
    <property type="molecule type" value="Genomic_DNA"/>
</dbReference>
<organism evidence="1 2">
    <name type="scientific">Colletotrichum musicola</name>
    <dbReference type="NCBI Taxonomy" id="2175873"/>
    <lineage>
        <taxon>Eukaryota</taxon>
        <taxon>Fungi</taxon>
        <taxon>Dikarya</taxon>
        <taxon>Ascomycota</taxon>
        <taxon>Pezizomycotina</taxon>
        <taxon>Sordariomycetes</taxon>
        <taxon>Hypocreomycetidae</taxon>
        <taxon>Glomerellales</taxon>
        <taxon>Glomerellaceae</taxon>
        <taxon>Colletotrichum</taxon>
        <taxon>Colletotrichum orchidearum species complex</taxon>
    </lineage>
</organism>
<evidence type="ECO:0000313" key="2">
    <source>
        <dbReference type="Proteomes" id="UP000639643"/>
    </source>
</evidence>
<reference evidence="1" key="1">
    <citation type="journal article" date="2020" name="Phytopathology">
        <title>Genome Sequence Resources of Colletotrichum truncatum, C. plurivorum, C. musicola, and C. sojae: Four Species Pathogenic to Soybean (Glycine max).</title>
        <authorList>
            <person name="Rogerio F."/>
            <person name="Boufleur T.R."/>
            <person name="Ciampi-Guillardi M."/>
            <person name="Sukno S.A."/>
            <person name="Thon M.R."/>
            <person name="Massola Junior N.S."/>
            <person name="Baroncelli R."/>
        </authorList>
    </citation>
    <scope>NUCLEOTIDE SEQUENCE</scope>
    <source>
        <strain evidence="1">LFN0074</strain>
    </source>
</reference>
<name>A0A8H6N7C4_9PEZI</name>
<sequence>MMEAPSDTAAFGEELTFEVDFAQRRRIEVGGLCPDTGAEKGFMLPVYVTKTTFGPEPSTSEKQQAQLWRQRGLKRQRGSLEESPVECEI</sequence>
<protein>
    <submittedName>
        <fullName evidence="1">Uncharacterized protein</fullName>
    </submittedName>
</protein>
<comment type="caution">
    <text evidence="1">The sequence shown here is derived from an EMBL/GenBank/DDBJ whole genome shotgun (WGS) entry which is preliminary data.</text>
</comment>
<evidence type="ECO:0000313" key="1">
    <source>
        <dbReference type="EMBL" id="KAF6822919.1"/>
    </source>
</evidence>
<keyword evidence="2" id="KW-1185">Reference proteome</keyword>
<proteinExistence type="predicted"/>
<dbReference type="Proteomes" id="UP000639643">
    <property type="component" value="Unassembled WGS sequence"/>
</dbReference>
<accession>A0A8H6N7C4</accession>
<gene>
    <name evidence="1" type="ORF">CMUS01_10891</name>
</gene>
<dbReference type="AlphaFoldDB" id="A0A8H6N7C4"/>